<evidence type="ECO:0000313" key="7">
    <source>
        <dbReference type="Proteomes" id="UP000288805"/>
    </source>
</evidence>
<dbReference type="GO" id="GO:0004190">
    <property type="term" value="F:aspartic-type endopeptidase activity"/>
    <property type="evidence" value="ECO:0007669"/>
    <property type="project" value="UniProtKB-KW"/>
</dbReference>
<dbReference type="PANTHER" id="PTHR11439">
    <property type="entry name" value="GAG-POL-RELATED RETROTRANSPOSON"/>
    <property type="match status" value="1"/>
</dbReference>
<evidence type="ECO:0000256" key="3">
    <source>
        <dbReference type="SAM" id="MobiDB-lite"/>
    </source>
</evidence>
<evidence type="ECO:0000256" key="1">
    <source>
        <dbReference type="ARBA" id="ARBA00022750"/>
    </source>
</evidence>
<keyword evidence="2" id="KW-0863">Zinc-finger</keyword>
<dbReference type="GO" id="GO:0003676">
    <property type="term" value="F:nucleic acid binding"/>
    <property type="evidence" value="ECO:0007669"/>
    <property type="project" value="InterPro"/>
</dbReference>
<dbReference type="InterPro" id="IPR036397">
    <property type="entry name" value="RNaseH_sf"/>
</dbReference>
<dbReference type="InterPro" id="IPR054722">
    <property type="entry name" value="PolX-like_BBD"/>
</dbReference>
<feature type="compositionally biased region" description="Low complexity" evidence="3">
    <location>
        <begin position="249"/>
        <end position="278"/>
    </location>
</feature>
<dbReference type="PANTHER" id="PTHR11439:SF455">
    <property type="entry name" value="RLK (RECEPTOR-LIKE PROTEIN KINASE) 8, PUTATIVE-RELATED"/>
    <property type="match status" value="1"/>
</dbReference>
<dbReference type="Pfam" id="PF07727">
    <property type="entry name" value="RVT_2"/>
    <property type="match status" value="1"/>
</dbReference>
<dbReference type="PROSITE" id="PS50158">
    <property type="entry name" value="ZF_CCHC"/>
    <property type="match status" value="1"/>
</dbReference>
<comment type="caution">
    <text evidence="6">The sequence shown here is derived from an EMBL/GenBank/DDBJ whole genome shotgun (WGS) entry which is preliminary data.</text>
</comment>
<keyword evidence="1" id="KW-0645">Protease</keyword>
<feature type="region of interest" description="Disordered" evidence="3">
    <location>
        <begin position="234"/>
        <end position="293"/>
    </location>
</feature>
<dbReference type="InterPro" id="IPR001878">
    <property type="entry name" value="Znf_CCHC"/>
</dbReference>
<name>A0A438FWG3_VITVI</name>
<keyword evidence="1" id="KW-0378">Hydrolase</keyword>
<dbReference type="InterPro" id="IPR043502">
    <property type="entry name" value="DNA/RNA_pol_sf"/>
</dbReference>
<dbReference type="SUPFAM" id="SSF56672">
    <property type="entry name" value="DNA/RNA polymerases"/>
    <property type="match status" value="1"/>
</dbReference>
<proteinExistence type="predicted"/>
<dbReference type="Pfam" id="PF22936">
    <property type="entry name" value="Pol_BBD"/>
    <property type="match status" value="1"/>
</dbReference>
<keyword evidence="1" id="KW-0064">Aspartyl protease</keyword>
<dbReference type="GO" id="GO:0008270">
    <property type="term" value="F:zinc ion binding"/>
    <property type="evidence" value="ECO:0007669"/>
    <property type="project" value="UniProtKB-KW"/>
</dbReference>
<feature type="region of interest" description="Disordered" evidence="3">
    <location>
        <begin position="681"/>
        <end position="700"/>
    </location>
</feature>
<protein>
    <submittedName>
        <fullName evidence="6">Retrovirus-related Pol polyprotein from transposon RE1</fullName>
    </submittedName>
</protein>
<dbReference type="Pfam" id="PF13976">
    <property type="entry name" value="gag_pre-integrs"/>
    <property type="match status" value="1"/>
</dbReference>
<evidence type="ECO:0000259" key="5">
    <source>
        <dbReference type="PROSITE" id="PS50994"/>
    </source>
</evidence>
<evidence type="ECO:0000256" key="2">
    <source>
        <dbReference type="PROSITE-ProRule" id="PRU00047"/>
    </source>
</evidence>
<evidence type="ECO:0000259" key="4">
    <source>
        <dbReference type="PROSITE" id="PS50158"/>
    </source>
</evidence>
<dbReference type="Gene3D" id="3.30.420.10">
    <property type="entry name" value="Ribonuclease H-like superfamily/Ribonuclease H"/>
    <property type="match status" value="1"/>
</dbReference>
<feature type="domain" description="CCHC-type" evidence="4">
    <location>
        <begin position="313"/>
        <end position="326"/>
    </location>
</feature>
<dbReference type="InterPro" id="IPR001584">
    <property type="entry name" value="Integrase_cat-core"/>
</dbReference>
<reference evidence="6 7" key="1">
    <citation type="journal article" date="2018" name="PLoS Genet.">
        <title>Population sequencing reveals clonal diversity and ancestral inbreeding in the grapevine cultivar Chardonnay.</title>
        <authorList>
            <person name="Roach M.J."/>
            <person name="Johnson D.L."/>
            <person name="Bohlmann J."/>
            <person name="van Vuuren H.J."/>
            <person name="Jones S.J."/>
            <person name="Pretorius I.S."/>
            <person name="Schmidt S.A."/>
            <person name="Borneman A.R."/>
        </authorList>
    </citation>
    <scope>NUCLEOTIDE SEQUENCE [LARGE SCALE GENOMIC DNA]</scope>
    <source>
        <strain evidence="7">cv. Chardonnay</strain>
        <tissue evidence="6">Leaf</tissue>
    </source>
</reference>
<dbReference type="AlphaFoldDB" id="A0A438FWG3"/>
<sequence length="1197" mass="133385">MLMASPVVITMTLCVKKLTACSHKLTSANPFPWHQKDQLHPRIILNSRFAHHTMPSLNQAFTVRLDQSNYLLWRTQMLNIIIANGLEEMIHGKIPAPSRFLGDSENINPEYSIWQRQNRLVMCWIYSSLTEGVMAQIIGLDTASEIWTALEKIFSAASKARIMQLRFQLQTTKKGGLRLGAEYNSFVITVTSGHESLSLEEIHSMLLTHENRLEQQHTTEETNLLQANITTMNIQGHNKKNQKSGQFKAQGRGNQNQQQFNHQNFARGRGRGHYNNNGGNFGHGPGRGSFNNHSYSSGNFNNVSGGSNGKPQCQVCGKYGHIAINCYHRFDQTYQPTMNNHLAAMVATPSTVGDESWYMDTGATHHLTPNLNKLNSHTPFAGSDKVMVGNGNRLNISNIGHSTISSASRSLNLKNILHVPQLTTNLISVNRLCTDNNVTVEFFTNGFVVKDQASKKALLQGNLNYGLYKLSSSAPSRRYQDPDDNKLAGRTSLTTEVPCMSSTLQLSNKADLWHFRLGHPARKIVNKVLSACSLPLEHWTGVCEPCQMAKSHRLPFTLSESRASQPFALVHSDLWGPAPVVGTNGARYFVLFVDDHTRFSWLYLLASKDQAISAFLQFKVMIETQFDTKVRMLQTDWGGEFQAFTNTLCKFGILHRVSCPSTSQQNGRVERKHRHVVEPPITPISSLLPSSSSPSSELVPISDTSVSISSSEVAPIPTAQPSSSHVPSPCHPMTTRAKNGIFKPKIFLSPTETIFHPLCEPNSFKEAVKVPEWQQAMHLEFEALMSNKTWVLVPPPPNQNIIGCRWVYKLKYKPDGTVERYKARLVAKGFHQTPGFDYFETFSPVVKPTTIRVPPGFVDPSKPNFVCKLTKALYGLKQAPRAWFTKLSSALVKWGFSMSQADTSMFVYYNNSVMLVVLVYVDDIIVTGSSSLLIEQLISSLNSCFALKDLGPLNFFLGIEVLNSGSSLHLSQAKYICDLLQRAGLSESKSMASPMAAGPVLSIADGTRLEDPTLYRSLVGALQYCTITRPDIAYTVNKLCQFMHAPTSTHLQAVKRVLRYLKGSLFYGLSFQPSSSLDLIAYTDADWASCPDDRRSTSGYCIFFGGNLVSWSASKQKVVSRSSTESEYRGLANAAAELTWIQSLLKELFVPLFQPPVLYCDNLSTTYLAANPVLHSRAKHVEIDYHFVRERVLQKNS</sequence>
<dbReference type="InterPro" id="IPR012337">
    <property type="entry name" value="RNaseH-like_sf"/>
</dbReference>
<gene>
    <name evidence="6" type="primary">RE1_819</name>
    <name evidence="6" type="ORF">CK203_052260</name>
</gene>
<dbReference type="EMBL" id="QGNW01000723">
    <property type="protein sequence ID" value="RVW64278.1"/>
    <property type="molecule type" value="Genomic_DNA"/>
</dbReference>
<dbReference type="SUPFAM" id="SSF53098">
    <property type="entry name" value="Ribonuclease H-like"/>
    <property type="match status" value="1"/>
</dbReference>
<feature type="compositionally biased region" description="Low complexity" evidence="3">
    <location>
        <begin position="710"/>
        <end position="732"/>
    </location>
</feature>
<dbReference type="PROSITE" id="PS50994">
    <property type="entry name" value="INTEGRASE"/>
    <property type="match status" value="1"/>
</dbReference>
<feature type="compositionally biased region" description="Low complexity" evidence="3">
    <location>
        <begin position="683"/>
        <end position="700"/>
    </location>
</feature>
<feature type="domain" description="Integrase catalytic" evidence="5">
    <location>
        <begin position="562"/>
        <end position="729"/>
    </location>
</feature>
<keyword evidence="2" id="KW-0862">Zinc</keyword>
<accession>A0A438FWG3</accession>
<feature type="region of interest" description="Disordered" evidence="3">
    <location>
        <begin position="710"/>
        <end position="734"/>
    </location>
</feature>
<dbReference type="InterPro" id="IPR013103">
    <property type="entry name" value="RVT_2"/>
</dbReference>
<dbReference type="GO" id="GO:0015074">
    <property type="term" value="P:DNA integration"/>
    <property type="evidence" value="ECO:0007669"/>
    <property type="project" value="InterPro"/>
</dbReference>
<dbReference type="CDD" id="cd09272">
    <property type="entry name" value="RNase_HI_RT_Ty1"/>
    <property type="match status" value="1"/>
</dbReference>
<evidence type="ECO:0000313" key="6">
    <source>
        <dbReference type="EMBL" id="RVW64278.1"/>
    </source>
</evidence>
<dbReference type="Pfam" id="PF00665">
    <property type="entry name" value="rve"/>
    <property type="match status" value="1"/>
</dbReference>
<organism evidence="6 7">
    <name type="scientific">Vitis vinifera</name>
    <name type="common">Grape</name>
    <dbReference type="NCBI Taxonomy" id="29760"/>
    <lineage>
        <taxon>Eukaryota</taxon>
        <taxon>Viridiplantae</taxon>
        <taxon>Streptophyta</taxon>
        <taxon>Embryophyta</taxon>
        <taxon>Tracheophyta</taxon>
        <taxon>Spermatophyta</taxon>
        <taxon>Magnoliopsida</taxon>
        <taxon>eudicotyledons</taxon>
        <taxon>Gunneridae</taxon>
        <taxon>Pentapetalae</taxon>
        <taxon>rosids</taxon>
        <taxon>Vitales</taxon>
        <taxon>Vitaceae</taxon>
        <taxon>Viteae</taxon>
        <taxon>Vitis</taxon>
    </lineage>
</organism>
<dbReference type="Proteomes" id="UP000288805">
    <property type="component" value="Unassembled WGS sequence"/>
</dbReference>
<dbReference type="InterPro" id="IPR025724">
    <property type="entry name" value="GAG-pre-integrase_dom"/>
</dbReference>
<keyword evidence="2" id="KW-0479">Metal-binding</keyword>